<evidence type="ECO:0008006" key="5">
    <source>
        <dbReference type="Google" id="ProtNLM"/>
    </source>
</evidence>
<evidence type="ECO:0000313" key="4">
    <source>
        <dbReference type="Proteomes" id="UP000245942"/>
    </source>
</evidence>
<dbReference type="InterPro" id="IPR011893">
    <property type="entry name" value="Selenoprotein_Rdx-typ"/>
</dbReference>
<dbReference type="Pfam" id="PF10262">
    <property type="entry name" value="Rdx"/>
    <property type="match status" value="1"/>
</dbReference>
<dbReference type="InterPro" id="IPR036249">
    <property type="entry name" value="Thioredoxin-like_sf"/>
</dbReference>
<dbReference type="RefSeq" id="XP_025350719.1">
    <property type="nucleotide sequence ID" value="XM_025491273.1"/>
</dbReference>
<feature type="compositionally biased region" description="Basic and acidic residues" evidence="2">
    <location>
        <begin position="202"/>
        <end position="212"/>
    </location>
</feature>
<dbReference type="Gene3D" id="3.40.30.10">
    <property type="entry name" value="Glutaredoxin"/>
    <property type="match status" value="1"/>
</dbReference>
<protein>
    <recommendedName>
        <fullName evidence="5">Rdx family-domain-containing protein</fullName>
    </recommendedName>
</protein>
<organism evidence="3 4">
    <name type="scientific">Pseudomicrostroma glucosiphilum</name>
    <dbReference type="NCBI Taxonomy" id="1684307"/>
    <lineage>
        <taxon>Eukaryota</taxon>
        <taxon>Fungi</taxon>
        <taxon>Dikarya</taxon>
        <taxon>Basidiomycota</taxon>
        <taxon>Ustilaginomycotina</taxon>
        <taxon>Exobasidiomycetes</taxon>
        <taxon>Microstromatales</taxon>
        <taxon>Microstromatales incertae sedis</taxon>
        <taxon>Pseudomicrostroma</taxon>
    </lineage>
</organism>
<dbReference type="PANTHER" id="PTHR36417:SF2">
    <property type="entry name" value="SELENOPROTEIN DOMAIN PROTEIN (AFU_ORTHOLOGUE AFUA_1G05220)"/>
    <property type="match status" value="1"/>
</dbReference>
<keyword evidence="4" id="KW-1185">Reference proteome</keyword>
<name>A0A316UEC0_9BASI</name>
<dbReference type="AlphaFoldDB" id="A0A316UEC0"/>
<dbReference type="OrthoDB" id="60822at2759"/>
<sequence>MAQHAPPANLNKAHLSSVHPDGGFPSSSSNNSPMDSPSNASGTAPTAFRDPSSSSAAKRGDQSASNSGSGGSSEEAYSSFTPPFPASTPFPRFSIVIEFCDRCRWVHRATWTQTELLATFGEKKEEEGLAGGQQGGKVKSVTLMPMTSEETGGRFRVWVYEGGEQGGVRCVWDRKVKGGFPELKELKQAVRDVISPSQSLGHSDHDSKKGGVADRGPTTSSDAQNPAGKRADGQEPAISGTGHEPNTGTATTD</sequence>
<dbReference type="EMBL" id="KZ819321">
    <property type="protein sequence ID" value="PWN23559.1"/>
    <property type="molecule type" value="Genomic_DNA"/>
</dbReference>
<feature type="compositionally biased region" description="Polar residues" evidence="2">
    <location>
        <begin position="244"/>
        <end position="253"/>
    </location>
</feature>
<evidence type="ECO:0000256" key="1">
    <source>
        <dbReference type="ARBA" id="ARBA00023284"/>
    </source>
</evidence>
<dbReference type="Proteomes" id="UP000245942">
    <property type="component" value="Unassembled WGS sequence"/>
</dbReference>
<feature type="region of interest" description="Disordered" evidence="2">
    <location>
        <begin position="195"/>
        <end position="253"/>
    </location>
</feature>
<dbReference type="SUPFAM" id="SSF52833">
    <property type="entry name" value="Thioredoxin-like"/>
    <property type="match status" value="1"/>
</dbReference>
<dbReference type="GeneID" id="37013007"/>
<evidence type="ECO:0000256" key="2">
    <source>
        <dbReference type="SAM" id="MobiDB-lite"/>
    </source>
</evidence>
<gene>
    <name evidence="3" type="ORF">BCV69DRAFT_279493</name>
</gene>
<proteinExistence type="predicted"/>
<feature type="compositionally biased region" description="Low complexity" evidence="2">
    <location>
        <begin position="25"/>
        <end position="41"/>
    </location>
</feature>
<reference evidence="3 4" key="1">
    <citation type="journal article" date="2018" name="Mol. Biol. Evol.">
        <title>Broad Genomic Sampling Reveals a Smut Pathogenic Ancestry of the Fungal Clade Ustilaginomycotina.</title>
        <authorList>
            <person name="Kijpornyongpan T."/>
            <person name="Mondo S.J."/>
            <person name="Barry K."/>
            <person name="Sandor L."/>
            <person name="Lee J."/>
            <person name="Lipzen A."/>
            <person name="Pangilinan J."/>
            <person name="LaButti K."/>
            <person name="Hainaut M."/>
            <person name="Henrissat B."/>
            <person name="Grigoriev I.V."/>
            <person name="Spatafora J.W."/>
            <person name="Aime M.C."/>
        </authorList>
    </citation>
    <scope>NUCLEOTIDE SEQUENCE [LARGE SCALE GENOMIC DNA]</scope>
    <source>
        <strain evidence="3 4">MCA 4718</strain>
    </source>
</reference>
<dbReference type="NCBIfam" id="TIGR02174">
    <property type="entry name" value="CXXU_selWTH"/>
    <property type="match status" value="1"/>
</dbReference>
<evidence type="ECO:0000313" key="3">
    <source>
        <dbReference type="EMBL" id="PWN23559.1"/>
    </source>
</evidence>
<dbReference type="PANTHER" id="PTHR36417">
    <property type="entry name" value="SELENOPROTEIN DOMAIN PROTEIN (AFU_ORTHOLOGUE AFUA_1G05220)"/>
    <property type="match status" value="1"/>
</dbReference>
<feature type="compositionally biased region" description="Low complexity" evidence="2">
    <location>
        <begin position="63"/>
        <end position="80"/>
    </location>
</feature>
<accession>A0A316UEC0</accession>
<keyword evidence="1" id="KW-0676">Redox-active center</keyword>
<feature type="region of interest" description="Disordered" evidence="2">
    <location>
        <begin position="1"/>
        <end position="80"/>
    </location>
</feature>